<evidence type="ECO:0000313" key="2">
    <source>
        <dbReference type="EMBL" id="KAJ1080282.1"/>
    </source>
</evidence>
<organism evidence="2 3">
    <name type="scientific">Pleurodeles waltl</name>
    <name type="common">Iberian ribbed newt</name>
    <dbReference type="NCBI Taxonomy" id="8319"/>
    <lineage>
        <taxon>Eukaryota</taxon>
        <taxon>Metazoa</taxon>
        <taxon>Chordata</taxon>
        <taxon>Craniata</taxon>
        <taxon>Vertebrata</taxon>
        <taxon>Euteleostomi</taxon>
        <taxon>Amphibia</taxon>
        <taxon>Batrachia</taxon>
        <taxon>Caudata</taxon>
        <taxon>Salamandroidea</taxon>
        <taxon>Salamandridae</taxon>
        <taxon>Pleurodelinae</taxon>
        <taxon>Pleurodeles</taxon>
    </lineage>
</organism>
<dbReference type="Proteomes" id="UP001066276">
    <property type="component" value="Chromosome 12"/>
</dbReference>
<sequence>MQHNREAQEPEQHCDNRHQNTAQLLEPAVQHDQRAQEPEQHCHQAQEPAEHSTTTGTSNAAQPRSTGARAAL</sequence>
<feature type="compositionally biased region" description="Basic and acidic residues" evidence="1">
    <location>
        <begin position="29"/>
        <end position="50"/>
    </location>
</feature>
<protein>
    <submittedName>
        <fullName evidence="2">Uncharacterized protein</fullName>
    </submittedName>
</protein>
<dbReference type="EMBL" id="JANPWB010000016">
    <property type="protein sequence ID" value="KAJ1080282.1"/>
    <property type="molecule type" value="Genomic_DNA"/>
</dbReference>
<feature type="region of interest" description="Disordered" evidence="1">
    <location>
        <begin position="1"/>
        <end position="72"/>
    </location>
</feature>
<comment type="caution">
    <text evidence="2">The sequence shown here is derived from an EMBL/GenBank/DDBJ whole genome shotgun (WGS) entry which is preliminary data.</text>
</comment>
<evidence type="ECO:0000313" key="3">
    <source>
        <dbReference type="Proteomes" id="UP001066276"/>
    </source>
</evidence>
<name>A0AAV7KQE0_PLEWA</name>
<accession>A0AAV7KQE0</accession>
<proteinExistence type="predicted"/>
<keyword evidence="3" id="KW-1185">Reference proteome</keyword>
<feature type="compositionally biased region" description="Basic and acidic residues" evidence="1">
    <location>
        <begin position="1"/>
        <end position="18"/>
    </location>
</feature>
<reference evidence="2" key="1">
    <citation type="journal article" date="2022" name="bioRxiv">
        <title>Sequencing and chromosome-scale assembly of the giantPleurodeles waltlgenome.</title>
        <authorList>
            <person name="Brown T."/>
            <person name="Elewa A."/>
            <person name="Iarovenko S."/>
            <person name="Subramanian E."/>
            <person name="Araus A.J."/>
            <person name="Petzold A."/>
            <person name="Susuki M."/>
            <person name="Suzuki K.-i.T."/>
            <person name="Hayashi T."/>
            <person name="Toyoda A."/>
            <person name="Oliveira C."/>
            <person name="Osipova E."/>
            <person name="Leigh N.D."/>
            <person name="Simon A."/>
            <person name="Yun M.H."/>
        </authorList>
    </citation>
    <scope>NUCLEOTIDE SEQUENCE</scope>
    <source>
        <strain evidence="2">20211129_DDA</strain>
        <tissue evidence="2">Liver</tissue>
    </source>
</reference>
<dbReference type="AlphaFoldDB" id="A0AAV7KQE0"/>
<evidence type="ECO:0000256" key="1">
    <source>
        <dbReference type="SAM" id="MobiDB-lite"/>
    </source>
</evidence>
<gene>
    <name evidence="2" type="ORF">NDU88_000501</name>
</gene>
<feature type="compositionally biased region" description="Polar residues" evidence="1">
    <location>
        <begin position="51"/>
        <end position="65"/>
    </location>
</feature>